<dbReference type="SUPFAM" id="SSF47384">
    <property type="entry name" value="Homodimeric domain of signal transducing histidine kinase"/>
    <property type="match status" value="1"/>
</dbReference>
<protein>
    <recommendedName>
        <fullName evidence="2">histidine kinase</fullName>
        <ecNumber evidence="2">2.7.13.3</ecNumber>
    </recommendedName>
</protein>
<dbReference type="OrthoDB" id="9781208at2"/>
<dbReference type="PROSITE" id="PS50113">
    <property type="entry name" value="PAC"/>
    <property type="match status" value="2"/>
</dbReference>
<evidence type="ECO:0000313" key="10">
    <source>
        <dbReference type="Proteomes" id="UP000245667"/>
    </source>
</evidence>
<proteinExistence type="predicted"/>
<dbReference type="RefSeq" id="WP_109651102.1">
    <property type="nucleotide sequence ID" value="NZ_JACWLN010000001.1"/>
</dbReference>
<dbReference type="InterPro" id="IPR035965">
    <property type="entry name" value="PAS-like_dom_sf"/>
</dbReference>
<dbReference type="AlphaFoldDB" id="A0A316DZ41"/>
<dbReference type="InterPro" id="IPR000014">
    <property type="entry name" value="PAS"/>
</dbReference>
<keyword evidence="5" id="KW-0418">Kinase</keyword>
<dbReference type="InterPro" id="IPR004358">
    <property type="entry name" value="Sig_transdc_His_kin-like_C"/>
</dbReference>
<feature type="domain" description="PAC" evidence="7">
    <location>
        <begin position="127"/>
        <end position="179"/>
    </location>
</feature>
<dbReference type="InterPro" id="IPR003594">
    <property type="entry name" value="HATPase_dom"/>
</dbReference>
<evidence type="ECO:0000256" key="2">
    <source>
        <dbReference type="ARBA" id="ARBA00012438"/>
    </source>
</evidence>
<dbReference type="Pfam" id="PF02518">
    <property type="entry name" value="HATPase_c"/>
    <property type="match status" value="1"/>
</dbReference>
<dbReference type="SMART" id="SM00388">
    <property type="entry name" value="HisKA"/>
    <property type="match status" value="1"/>
</dbReference>
<dbReference type="PANTHER" id="PTHR43304">
    <property type="entry name" value="PHYTOCHROME-LIKE PROTEIN CPH1"/>
    <property type="match status" value="1"/>
</dbReference>
<dbReference type="Gene3D" id="3.30.450.20">
    <property type="entry name" value="PAS domain"/>
    <property type="match status" value="2"/>
</dbReference>
<dbReference type="EC" id="2.7.13.3" evidence="2"/>
<gene>
    <name evidence="8" type="ORF">HZY62_03630</name>
    <name evidence="9" type="ORF">LX92_02524</name>
</gene>
<dbReference type="InterPro" id="IPR005467">
    <property type="entry name" value="His_kinase_dom"/>
</dbReference>
<keyword evidence="11" id="KW-1185">Reference proteome</keyword>
<evidence type="ECO:0000313" key="11">
    <source>
        <dbReference type="Proteomes" id="UP000651837"/>
    </source>
</evidence>
<evidence type="ECO:0000256" key="3">
    <source>
        <dbReference type="ARBA" id="ARBA00022553"/>
    </source>
</evidence>
<evidence type="ECO:0000256" key="5">
    <source>
        <dbReference type="ARBA" id="ARBA00022777"/>
    </source>
</evidence>
<dbReference type="Pfam" id="PF00512">
    <property type="entry name" value="HisKA"/>
    <property type="match status" value="1"/>
</dbReference>
<dbReference type="PRINTS" id="PR00344">
    <property type="entry name" value="BCTRLSENSOR"/>
</dbReference>
<organism evidence="9 10">
    <name type="scientific">Maribacter polysiphoniae</name>
    <dbReference type="NCBI Taxonomy" id="429344"/>
    <lineage>
        <taxon>Bacteria</taxon>
        <taxon>Pseudomonadati</taxon>
        <taxon>Bacteroidota</taxon>
        <taxon>Flavobacteriia</taxon>
        <taxon>Flavobacteriales</taxon>
        <taxon>Flavobacteriaceae</taxon>
        <taxon>Maribacter</taxon>
    </lineage>
</organism>
<accession>A0A316DZ41</accession>
<dbReference type="SUPFAM" id="SSF55874">
    <property type="entry name" value="ATPase domain of HSP90 chaperone/DNA topoisomerase II/histidine kinase"/>
    <property type="match status" value="1"/>
</dbReference>
<evidence type="ECO:0000259" key="6">
    <source>
        <dbReference type="PROSITE" id="PS50109"/>
    </source>
</evidence>
<dbReference type="InterPro" id="IPR001610">
    <property type="entry name" value="PAC"/>
</dbReference>
<dbReference type="InterPro" id="IPR000700">
    <property type="entry name" value="PAS-assoc_C"/>
</dbReference>
<evidence type="ECO:0000259" key="7">
    <source>
        <dbReference type="PROSITE" id="PS50113"/>
    </source>
</evidence>
<dbReference type="EMBL" id="QGGQ01000005">
    <property type="protein sequence ID" value="PWK23195.1"/>
    <property type="molecule type" value="Genomic_DNA"/>
</dbReference>
<dbReference type="Gene3D" id="3.30.565.10">
    <property type="entry name" value="Histidine kinase-like ATPase, C-terminal domain"/>
    <property type="match status" value="1"/>
</dbReference>
<dbReference type="InterPro" id="IPR003661">
    <property type="entry name" value="HisK_dim/P_dom"/>
</dbReference>
<dbReference type="Gene3D" id="1.10.287.130">
    <property type="match status" value="1"/>
</dbReference>
<evidence type="ECO:0000313" key="8">
    <source>
        <dbReference type="EMBL" id="MBD1259664.1"/>
    </source>
</evidence>
<dbReference type="SMART" id="SM00086">
    <property type="entry name" value="PAC"/>
    <property type="match status" value="2"/>
</dbReference>
<dbReference type="PANTHER" id="PTHR43304:SF1">
    <property type="entry name" value="PAC DOMAIN-CONTAINING PROTEIN"/>
    <property type="match status" value="1"/>
</dbReference>
<feature type="domain" description="Histidine kinase" evidence="6">
    <location>
        <begin position="323"/>
        <end position="530"/>
    </location>
</feature>
<reference evidence="9 10" key="1">
    <citation type="submission" date="2018-05" db="EMBL/GenBank/DDBJ databases">
        <title>Genomic Encyclopedia of Archaeal and Bacterial Type Strains, Phase II (KMG-II): from individual species to whole genera.</title>
        <authorList>
            <person name="Goeker M."/>
        </authorList>
    </citation>
    <scope>NUCLEOTIDE SEQUENCE [LARGE SCALE GENOMIC DNA]</scope>
    <source>
        <strain evidence="9 10">DSM 23514</strain>
    </source>
</reference>
<dbReference type="EMBL" id="JACWLN010000001">
    <property type="protein sequence ID" value="MBD1259664.1"/>
    <property type="molecule type" value="Genomic_DNA"/>
</dbReference>
<feature type="domain" description="PAC" evidence="7">
    <location>
        <begin position="253"/>
        <end position="305"/>
    </location>
</feature>
<comment type="catalytic activity">
    <reaction evidence="1">
        <text>ATP + protein L-histidine = ADP + protein N-phospho-L-histidine.</text>
        <dbReference type="EC" id="2.7.13.3"/>
    </reaction>
</comment>
<dbReference type="SMART" id="SM00387">
    <property type="entry name" value="HATPase_c"/>
    <property type="match status" value="1"/>
</dbReference>
<sequence length="530" mass="60815">MDNKEVILLRKALDRQKKARVQAEKILERKSKDLYDVTLHLKHANSKLENLLSEKTSELDGVFINIIDPYVVMDLAFNVINMNLSAKEFLGYDHTKETINLEKLVHKDYMEYTISSFRSLLELGTLKNYKAKIYVKDGSEKYVQINCSLIYNKEHQPIAAQGIIRDVTREMEISHLLTEQKRQLDIIIENSPLSIALVVANKIVKANNTFKNLLGYSDAELKKLCLKDISFPEEREESNKLMTLMESGKLDNFSITKHYVRKDGTSLLAKTSINAVRDEQGVVEYQVAMIEDITEQRNLELQKEKLMKELEASNQGLQEYAHIVSHDLKSPLRSLSALATWLNEDYKEVLDDNGVFNLQMMQERIEGMDKLIDGILKYSSITAENLEYSLVDFNKIIHDIREIIFIPKHVNVIIMNTLPTINADKTKIHQLFQNIISNAVVNIEKEEGVVAISSLETDSHWQFSVKDNGKGIPKEYHEKIFKIFQSVGDKERSTGIGLSIVKKIVDLYEGEIWLDSAIDEGTTFHFTIKK</sequence>
<keyword evidence="4" id="KW-0808">Transferase</keyword>
<dbReference type="Proteomes" id="UP000651837">
    <property type="component" value="Unassembled WGS sequence"/>
</dbReference>
<dbReference type="InterPro" id="IPR052162">
    <property type="entry name" value="Sensor_kinase/Photoreceptor"/>
</dbReference>
<dbReference type="Pfam" id="PF13426">
    <property type="entry name" value="PAS_9"/>
    <property type="match status" value="2"/>
</dbReference>
<evidence type="ECO:0000313" key="9">
    <source>
        <dbReference type="EMBL" id="PWK23195.1"/>
    </source>
</evidence>
<evidence type="ECO:0000256" key="1">
    <source>
        <dbReference type="ARBA" id="ARBA00000085"/>
    </source>
</evidence>
<evidence type="ECO:0000256" key="4">
    <source>
        <dbReference type="ARBA" id="ARBA00022679"/>
    </source>
</evidence>
<name>A0A316DZ41_9FLAO</name>
<dbReference type="NCBIfam" id="TIGR00229">
    <property type="entry name" value="sensory_box"/>
    <property type="match status" value="2"/>
</dbReference>
<dbReference type="SMART" id="SM00091">
    <property type="entry name" value="PAS"/>
    <property type="match status" value="2"/>
</dbReference>
<dbReference type="SUPFAM" id="SSF55785">
    <property type="entry name" value="PYP-like sensor domain (PAS domain)"/>
    <property type="match status" value="2"/>
</dbReference>
<dbReference type="PROSITE" id="PS50109">
    <property type="entry name" value="HIS_KIN"/>
    <property type="match status" value="1"/>
</dbReference>
<dbReference type="InterPro" id="IPR036890">
    <property type="entry name" value="HATPase_C_sf"/>
</dbReference>
<reference evidence="8 11" key="2">
    <citation type="submission" date="2020-07" db="EMBL/GenBank/DDBJ databases">
        <title>The draft genome sequence of Maribacter polysiphoniae KCTC 22021.</title>
        <authorList>
            <person name="Mu L."/>
        </authorList>
    </citation>
    <scope>NUCLEOTIDE SEQUENCE [LARGE SCALE GENOMIC DNA]</scope>
    <source>
        <strain evidence="8 11">KCTC 22021</strain>
    </source>
</reference>
<dbReference type="GO" id="GO:0000155">
    <property type="term" value="F:phosphorelay sensor kinase activity"/>
    <property type="evidence" value="ECO:0007669"/>
    <property type="project" value="InterPro"/>
</dbReference>
<keyword evidence="3" id="KW-0597">Phosphoprotein</keyword>
<dbReference type="CDD" id="cd00082">
    <property type="entry name" value="HisKA"/>
    <property type="match status" value="1"/>
</dbReference>
<dbReference type="InterPro" id="IPR036097">
    <property type="entry name" value="HisK_dim/P_sf"/>
</dbReference>
<dbReference type="CDD" id="cd00130">
    <property type="entry name" value="PAS"/>
    <property type="match status" value="2"/>
</dbReference>
<comment type="caution">
    <text evidence="9">The sequence shown here is derived from an EMBL/GenBank/DDBJ whole genome shotgun (WGS) entry which is preliminary data.</text>
</comment>
<dbReference type="Proteomes" id="UP000245667">
    <property type="component" value="Unassembled WGS sequence"/>
</dbReference>